<geneLocation type="plasmid" evidence="1 2">
    <name>unnamed</name>
</geneLocation>
<organism evidence="1 2">
    <name type="scientific">Laceyella sacchari</name>
    <name type="common">Thermoactinomyces thalpophilus</name>
    <dbReference type="NCBI Taxonomy" id="37482"/>
    <lineage>
        <taxon>Bacteria</taxon>
        <taxon>Bacillati</taxon>
        <taxon>Bacillota</taxon>
        <taxon>Bacilli</taxon>
        <taxon>Bacillales</taxon>
        <taxon>Thermoactinomycetaceae</taxon>
        <taxon>Laceyella</taxon>
    </lineage>
</organism>
<dbReference type="RefSeq" id="WP_259436781.1">
    <property type="nucleotide sequence ID" value="NZ_CP103867.1"/>
</dbReference>
<keyword evidence="1" id="KW-0614">Plasmid</keyword>
<protein>
    <submittedName>
        <fullName evidence="1">Uncharacterized protein</fullName>
    </submittedName>
</protein>
<dbReference type="Proteomes" id="UP001058650">
    <property type="component" value="Plasmid unnamed"/>
</dbReference>
<dbReference type="EMBL" id="CP103867">
    <property type="protein sequence ID" value="UWE05285.1"/>
    <property type="molecule type" value="Genomic_DNA"/>
</dbReference>
<reference evidence="1" key="1">
    <citation type="submission" date="2022-08" db="EMBL/GenBank/DDBJ databases">
        <title>The complete genome sequence of the thermophilic bacterium Laceyella sacchari FBKL4.010 reveals the basis for tetramethylpyrazine biosynthesis in Moutai-flavor Daqu.</title>
        <authorList>
            <person name="Li D."/>
            <person name="Huang W."/>
            <person name="Wang C."/>
            <person name="Qiu S."/>
        </authorList>
    </citation>
    <scope>NUCLEOTIDE SEQUENCE</scope>
    <source>
        <strain evidence="1">FBKL4.014</strain>
        <plasmid evidence="1">unnamed</plasmid>
    </source>
</reference>
<sequence>MGKAHGKTYRVGTWKVPCHVKFDEKPDVRKTLAVLRCLSGVIDLKEVMVAYPKLGIEINGKPIMELEKQ</sequence>
<accession>A0ABY5U9G6</accession>
<proteinExistence type="predicted"/>
<evidence type="ECO:0000313" key="1">
    <source>
        <dbReference type="EMBL" id="UWE05285.1"/>
    </source>
</evidence>
<keyword evidence="2" id="KW-1185">Reference proteome</keyword>
<gene>
    <name evidence="1" type="ORF">NYR52_16555</name>
</gene>
<name>A0ABY5U9G6_LACSH</name>
<evidence type="ECO:0000313" key="2">
    <source>
        <dbReference type="Proteomes" id="UP001058650"/>
    </source>
</evidence>